<organism evidence="1 2">
    <name type="scientific">Owenia fusiformis</name>
    <name type="common">Polychaete worm</name>
    <dbReference type="NCBI Taxonomy" id="6347"/>
    <lineage>
        <taxon>Eukaryota</taxon>
        <taxon>Metazoa</taxon>
        <taxon>Spiralia</taxon>
        <taxon>Lophotrochozoa</taxon>
        <taxon>Annelida</taxon>
        <taxon>Polychaeta</taxon>
        <taxon>Sedentaria</taxon>
        <taxon>Canalipalpata</taxon>
        <taxon>Sabellida</taxon>
        <taxon>Oweniida</taxon>
        <taxon>Oweniidae</taxon>
        <taxon>Owenia</taxon>
    </lineage>
</organism>
<name>A0A8J1UFA2_OWEFU</name>
<evidence type="ECO:0000313" key="1">
    <source>
        <dbReference type="EMBL" id="CAH1780931.1"/>
    </source>
</evidence>
<reference evidence="1" key="1">
    <citation type="submission" date="2022-03" db="EMBL/GenBank/DDBJ databases">
        <authorList>
            <person name="Martin C."/>
        </authorList>
    </citation>
    <scope>NUCLEOTIDE SEQUENCE</scope>
</reference>
<accession>A0A8J1UFA2</accession>
<dbReference type="Proteomes" id="UP000749559">
    <property type="component" value="Unassembled WGS sequence"/>
</dbReference>
<keyword evidence="2" id="KW-1185">Reference proteome</keyword>
<protein>
    <submittedName>
        <fullName evidence="1">Uncharacterized protein</fullName>
    </submittedName>
</protein>
<gene>
    <name evidence="1" type="ORF">OFUS_LOCUS7564</name>
</gene>
<dbReference type="AlphaFoldDB" id="A0A8J1UFA2"/>
<proteinExistence type="predicted"/>
<sequence length="195" mass="22624">HLRKCSVLVCCLEHKFICSRALPTTDIIYTVSRLEYPMFNSMKKCSIPVCSLDYKYICTRSLAIPDIKYTIHQKREKRPAAVTSSHSSSCSPKLFGEHFSTVPTKREEIVPSTDALLPGTKKYWRQKWNKEKLPLKKRIYTPGSETRASILRVPPQDFMEANSLRKAEEAEKVRKQGERDLVKWKQYIARCKRGN</sequence>
<feature type="non-terminal residue" evidence="1">
    <location>
        <position position="1"/>
    </location>
</feature>
<evidence type="ECO:0000313" key="2">
    <source>
        <dbReference type="Proteomes" id="UP000749559"/>
    </source>
</evidence>
<dbReference type="EMBL" id="CAIIXF020000004">
    <property type="protein sequence ID" value="CAH1780931.1"/>
    <property type="molecule type" value="Genomic_DNA"/>
</dbReference>
<comment type="caution">
    <text evidence="1">The sequence shown here is derived from an EMBL/GenBank/DDBJ whole genome shotgun (WGS) entry which is preliminary data.</text>
</comment>